<keyword evidence="1" id="KW-0472">Membrane</keyword>
<evidence type="ECO:0008006" key="4">
    <source>
        <dbReference type="Google" id="ProtNLM"/>
    </source>
</evidence>
<dbReference type="RefSeq" id="WP_380906404.1">
    <property type="nucleotide sequence ID" value="NZ_JBHUEG010000018.1"/>
</dbReference>
<dbReference type="Proteomes" id="UP001597545">
    <property type="component" value="Unassembled WGS sequence"/>
</dbReference>
<reference evidence="3" key="1">
    <citation type="journal article" date="2019" name="Int. J. Syst. Evol. Microbiol.">
        <title>The Global Catalogue of Microorganisms (GCM) 10K type strain sequencing project: providing services to taxonomists for standard genome sequencing and annotation.</title>
        <authorList>
            <consortium name="The Broad Institute Genomics Platform"/>
            <consortium name="The Broad Institute Genome Sequencing Center for Infectious Disease"/>
            <person name="Wu L."/>
            <person name="Ma J."/>
        </authorList>
    </citation>
    <scope>NUCLEOTIDE SEQUENCE [LARGE SCALE GENOMIC DNA]</scope>
    <source>
        <strain evidence="3">KCTC 42662</strain>
    </source>
</reference>
<accession>A0ABW5KQ56</accession>
<gene>
    <name evidence="2" type="ORF">ACFSR5_20280</name>
</gene>
<keyword evidence="1" id="KW-0812">Transmembrane</keyword>
<dbReference type="EMBL" id="JBHULR010000021">
    <property type="protein sequence ID" value="MFD2549995.1"/>
    <property type="molecule type" value="Genomic_DNA"/>
</dbReference>
<comment type="caution">
    <text evidence="2">The sequence shown here is derived from an EMBL/GenBank/DDBJ whole genome shotgun (WGS) entry which is preliminary data.</text>
</comment>
<feature type="transmembrane region" description="Helical" evidence="1">
    <location>
        <begin position="88"/>
        <end position="111"/>
    </location>
</feature>
<organism evidence="2 3">
    <name type="scientific">Sphingobacterium suaedae</name>
    <dbReference type="NCBI Taxonomy" id="1686402"/>
    <lineage>
        <taxon>Bacteria</taxon>
        <taxon>Pseudomonadati</taxon>
        <taxon>Bacteroidota</taxon>
        <taxon>Sphingobacteriia</taxon>
        <taxon>Sphingobacteriales</taxon>
        <taxon>Sphingobacteriaceae</taxon>
        <taxon>Sphingobacterium</taxon>
    </lineage>
</organism>
<evidence type="ECO:0000256" key="1">
    <source>
        <dbReference type="SAM" id="Phobius"/>
    </source>
</evidence>
<keyword evidence="3" id="KW-1185">Reference proteome</keyword>
<keyword evidence="1" id="KW-1133">Transmembrane helix</keyword>
<feature type="transmembrane region" description="Helical" evidence="1">
    <location>
        <begin position="12"/>
        <end position="30"/>
    </location>
</feature>
<name>A0ABW5KQ56_9SPHI</name>
<evidence type="ECO:0000313" key="3">
    <source>
        <dbReference type="Proteomes" id="UP001597545"/>
    </source>
</evidence>
<sequence>MDAILHLLFHPLPNAIMTVLTGISLLYWLFTMLLGDGFDMDIGGTAVDVGFEGADVHEVEMPDDTDIDAHGEPSLLTKAMDFINVGKAPFMVIVTLFKLIGWLVTIASSFAFNLAQFGWKSVFVLVPVALLTYLLMHYVTIPVAKLYKKVGYMGEEAHDFLGRMGTMRSSIEGDRLGSADFIINQDVIRLNVKSQTGEPIAYGDEISVVQESVDRKFYFVRKEITVNNL</sequence>
<protein>
    <recommendedName>
        <fullName evidence="4">DUF1449 family protein</fullName>
    </recommendedName>
</protein>
<evidence type="ECO:0000313" key="2">
    <source>
        <dbReference type="EMBL" id="MFD2549995.1"/>
    </source>
</evidence>
<proteinExistence type="predicted"/>
<feature type="transmembrane region" description="Helical" evidence="1">
    <location>
        <begin position="117"/>
        <end position="139"/>
    </location>
</feature>